<dbReference type="NCBIfam" id="NF009525">
    <property type="entry name" value="PRK12887.1"/>
    <property type="match status" value="1"/>
</dbReference>
<evidence type="ECO:0000313" key="13">
    <source>
        <dbReference type="Proteomes" id="UP000006548"/>
    </source>
</evidence>
<keyword evidence="8 10" id="KW-1133">Transmembrane helix</keyword>
<dbReference type="GeneID" id="816412"/>
<dbReference type="InterPro" id="IPR044878">
    <property type="entry name" value="UbiA_sf"/>
</dbReference>
<comment type="similarity">
    <text evidence="2">Belongs to the UbiA prenyltransferase family.</text>
</comment>
<feature type="transmembrane region" description="Helical" evidence="10">
    <location>
        <begin position="206"/>
        <end position="226"/>
    </location>
</feature>
<evidence type="ECO:0000256" key="2">
    <source>
        <dbReference type="ARBA" id="ARBA00005985"/>
    </source>
</evidence>
<dbReference type="GO" id="GO:0004659">
    <property type="term" value="F:prenyltransferase activity"/>
    <property type="evidence" value="ECO:0007669"/>
    <property type="project" value="InterPro"/>
</dbReference>
<gene>
    <name evidence="12 14" type="primary">HPT1</name>
    <name evidence="12" type="synonym">ATHPT</name>
    <name evidence="12" type="synonym">TOCOPHEROL PHYTYLTRANSFERASE</name>
    <name evidence="12" type="synonym">TPT1</name>
    <name evidence="12" type="synonym">VITAMIN E 2</name>
    <name evidence="12" type="synonym">VTE2</name>
    <name evidence="11 12" type="ordered locus">At2g18950</name>
    <name evidence="12" type="ORF">F19F24.15</name>
    <name evidence="12" type="ORF">F19F24_15</name>
</gene>
<dbReference type="AlphaFoldDB" id="A0A1P8B2S8"/>
<dbReference type="GO" id="GO:0031969">
    <property type="term" value="C:chloroplast membrane"/>
    <property type="evidence" value="ECO:0007669"/>
    <property type="project" value="UniProtKB-SubCell"/>
</dbReference>
<sequence>MESLLSSSSLVSAAGGFCWKKQNLKLHSLSEIRVLRCDSSKVVAKPKFRNNLVRPDGQGSSLLLYPKHKSRFRVNATAGQPEAFDSNSKQKSFRDSLDAFYRFSRPHTVIGTVLSILSVSFLAVEKVSDISPLLFTGILEAVVAALMMNIYIVGLNQLSDVEIDKVNKPYLPLASGEYSVNTGIAIVASFSIMSFWLGWIVGSWPLFWALFVSFMLGTAYSINLPLLRWKRFALVAAMCILAVRAIIVQIAFYLHIQTHVFGRPILFTRPLIFATAFMSFFSVVIALFKDIPDIEGDKIFGIRSFSVTLGQKRVRYLN</sequence>
<feature type="transmembrane region" description="Helical" evidence="10">
    <location>
        <begin position="266"/>
        <end position="288"/>
    </location>
</feature>
<feature type="transmembrane region" description="Helical" evidence="10">
    <location>
        <begin position="133"/>
        <end position="158"/>
    </location>
</feature>
<feature type="transmembrane region" description="Helical" evidence="10">
    <location>
        <begin position="106"/>
        <end position="124"/>
    </location>
</feature>
<evidence type="ECO:0000256" key="4">
    <source>
        <dbReference type="ARBA" id="ARBA00022640"/>
    </source>
</evidence>
<keyword evidence="4" id="KW-0934">Plastid</keyword>
<protein>
    <submittedName>
        <fullName evidence="12">Homogentisate phytyltransferase 1</fullName>
    </submittedName>
</protein>
<evidence type="ECO:0000256" key="5">
    <source>
        <dbReference type="ARBA" id="ARBA00022679"/>
    </source>
</evidence>
<evidence type="ECO:0000313" key="11">
    <source>
        <dbReference type="Araport" id="AT2G18950"/>
    </source>
</evidence>
<keyword evidence="6 10" id="KW-0812">Transmembrane</keyword>
<dbReference type="Araport" id="AT2G18950"/>
<feature type="transmembrane region" description="Helical" evidence="10">
    <location>
        <begin position="232"/>
        <end position="254"/>
    </location>
</feature>
<evidence type="ECO:0007829" key="16">
    <source>
        <dbReference type="ProteomicsDB" id="A0A1P8B2S8"/>
    </source>
</evidence>
<evidence type="ECO:0000256" key="1">
    <source>
        <dbReference type="ARBA" id="ARBA00004508"/>
    </source>
</evidence>
<evidence type="ECO:0000313" key="12">
    <source>
        <dbReference type="EMBL" id="ANM63198.1"/>
    </source>
</evidence>
<name>A0A1P8B2S8_ARATH</name>
<keyword evidence="15 16" id="KW-1267">Proteomics identification</keyword>
<evidence type="ECO:0007829" key="15">
    <source>
        <dbReference type="PeptideAtlas" id="A0A1P8B2S8"/>
    </source>
</evidence>
<dbReference type="EMBL" id="CP002685">
    <property type="protein sequence ID" value="ANM63198.1"/>
    <property type="molecule type" value="Genomic_DNA"/>
</dbReference>
<keyword evidence="13" id="KW-1185">Reference proteome</keyword>
<evidence type="ECO:0000256" key="10">
    <source>
        <dbReference type="SAM" id="Phobius"/>
    </source>
</evidence>
<dbReference type="InterPro" id="IPR000537">
    <property type="entry name" value="UbiA_prenyltransferase"/>
</dbReference>
<evidence type="ECO:0000313" key="14">
    <source>
        <dbReference type="TAIR" id="AT2G18950"/>
    </source>
</evidence>
<keyword evidence="3" id="KW-0150">Chloroplast</keyword>
<evidence type="ECO:0000256" key="9">
    <source>
        <dbReference type="ARBA" id="ARBA00023136"/>
    </source>
</evidence>
<dbReference type="Proteomes" id="UP000006548">
    <property type="component" value="Chromosome 2"/>
</dbReference>
<dbReference type="RefSeq" id="NP_001325303.1">
    <property type="nucleotide sequence ID" value="NM_001335615.1"/>
</dbReference>
<dbReference type="InterPro" id="IPR044502">
    <property type="entry name" value="AtHST-like"/>
</dbReference>
<feature type="transmembrane region" description="Helical" evidence="10">
    <location>
        <begin position="178"/>
        <end position="199"/>
    </location>
</feature>
<dbReference type="ExpressionAtlas" id="A0A1P8B2S8">
    <property type="expression patterns" value="baseline and differential"/>
</dbReference>
<dbReference type="ProteomicsDB" id="219813"/>
<dbReference type="Pfam" id="PF01040">
    <property type="entry name" value="UbiA"/>
    <property type="match status" value="1"/>
</dbReference>
<dbReference type="TAIR" id="AT2G18950">
    <property type="gene designation" value="HPT1"/>
</dbReference>
<proteinExistence type="evidence at protein level"/>
<evidence type="ECO:0000256" key="3">
    <source>
        <dbReference type="ARBA" id="ARBA00022528"/>
    </source>
</evidence>
<dbReference type="SMR" id="A0A1P8B2S8"/>
<keyword evidence="7" id="KW-0809">Transit peptide</keyword>
<keyword evidence="9 10" id="KW-0472">Membrane</keyword>
<evidence type="ECO:0000256" key="6">
    <source>
        <dbReference type="ARBA" id="ARBA00022692"/>
    </source>
</evidence>
<dbReference type="CDD" id="cd13960">
    <property type="entry name" value="PT_UbiA_HPT1"/>
    <property type="match status" value="1"/>
</dbReference>
<accession>A0A1P8B2S8</accession>
<organism evidence="12 13">
    <name type="scientific">Arabidopsis thaliana</name>
    <name type="common">Mouse-ear cress</name>
    <dbReference type="NCBI Taxonomy" id="3702"/>
    <lineage>
        <taxon>Eukaryota</taxon>
        <taxon>Viridiplantae</taxon>
        <taxon>Streptophyta</taxon>
        <taxon>Embryophyta</taxon>
        <taxon>Tracheophyta</taxon>
        <taxon>Spermatophyta</taxon>
        <taxon>Magnoliopsida</taxon>
        <taxon>eudicotyledons</taxon>
        <taxon>Gunneridae</taxon>
        <taxon>Pentapetalae</taxon>
        <taxon>rosids</taxon>
        <taxon>malvids</taxon>
        <taxon>Brassicales</taxon>
        <taxon>Brassicaceae</taxon>
        <taxon>Camelineae</taxon>
        <taxon>Arabidopsis</taxon>
    </lineage>
</organism>
<keyword evidence="5" id="KW-0808">Transferase</keyword>
<dbReference type="PANTHER" id="PTHR43009">
    <property type="entry name" value="HOMOGENTISATE SOLANESYLTRANSFERASE, CHLOROPLASTIC"/>
    <property type="match status" value="1"/>
</dbReference>
<dbReference type="Gene3D" id="1.10.357.140">
    <property type="entry name" value="UbiA prenyltransferase"/>
    <property type="match status" value="1"/>
</dbReference>
<reference evidence="13" key="2">
    <citation type="journal article" date="2017" name="Plant J.">
        <title>Araport11: a complete reannotation of the Arabidopsis thaliana reference genome.</title>
        <authorList>
            <person name="Cheng C.Y."/>
            <person name="Krishnakumar V."/>
            <person name="Chan A.P."/>
            <person name="Thibaud-Nissen F."/>
            <person name="Schobel S."/>
            <person name="Town C.D."/>
        </authorList>
    </citation>
    <scope>GENOME REANNOTATION</scope>
    <source>
        <strain evidence="13">cv. Columbia</strain>
    </source>
</reference>
<dbReference type="PANTHER" id="PTHR43009:SF6">
    <property type="entry name" value="HOMOGENTISATE PHYTYLTRANSFERASE 1, CHLOROPLASTIC"/>
    <property type="match status" value="1"/>
</dbReference>
<dbReference type="FunFam" id="1.10.357.140:FF:000011">
    <property type="entry name" value="Homogentisate phytyltransferase 1"/>
    <property type="match status" value="1"/>
</dbReference>
<reference evidence="12 13" key="1">
    <citation type="journal article" date="1999" name="Nature">
        <title>Sequence and analysis of chromosome 2 of the plant Arabidopsis thaliana.</title>
        <authorList>
            <person name="Lin X."/>
            <person name="Kaul S."/>
            <person name="Rounsley S."/>
            <person name="Shea T.P."/>
            <person name="Benito M.I."/>
            <person name="Town C.D."/>
            <person name="Fujii C.Y."/>
            <person name="Mason T."/>
            <person name="Bowman C.L."/>
            <person name="Barnstead M."/>
            <person name="Feldblyum T.V."/>
            <person name="Buell C.R."/>
            <person name="Ketchum K.A."/>
            <person name="Lee J."/>
            <person name="Ronning C.M."/>
            <person name="Koo H.L."/>
            <person name="Moffat K.S."/>
            <person name="Cronin L.A."/>
            <person name="Shen M."/>
            <person name="Pai G."/>
            <person name="Van Aken S."/>
            <person name="Umayam L."/>
            <person name="Tallon L.J."/>
            <person name="Gill J.E."/>
            <person name="Adams M.D."/>
            <person name="Carrera A.J."/>
            <person name="Creasy T.H."/>
            <person name="Goodman H.M."/>
            <person name="Somerville C.R."/>
            <person name="Copenhaver G.P."/>
            <person name="Preuss D."/>
            <person name="Nierman W.C."/>
            <person name="White O."/>
            <person name="Eisen J.A."/>
            <person name="Salzberg S.L."/>
            <person name="Fraser C.M."/>
            <person name="Venter J.C."/>
        </authorList>
    </citation>
    <scope>NUCLEOTIDE SEQUENCE [LARGE SCALE GENOMIC DNA]</scope>
    <source>
        <strain evidence="13">cv. Columbia</strain>
    </source>
</reference>
<evidence type="ECO:0000256" key="7">
    <source>
        <dbReference type="ARBA" id="ARBA00022946"/>
    </source>
</evidence>
<comment type="subcellular location">
    <subcellularLocation>
        <location evidence="1">Plastid</location>
        <location evidence="1">Chloroplast membrane</location>
        <topology evidence="1">Multi-pass membrane protein</topology>
    </subcellularLocation>
</comment>
<evidence type="ECO:0000256" key="8">
    <source>
        <dbReference type="ARBA" id="ARBA00022989"/>
    </source>
</evidence>